<protein>
    <submittedName>
        <fullName evidence="2">Uncharacterized protein</fullName>
    </submittedName>
</protein>
<evidence type="ECO:0000313" key="3">
    <source>
        <dbReference type="Proteomes" id="UP000518266"/>
    </source>
</evidence>
<sequence>MQGATCSTAIIGIDGTATISRKRRGTVRGKRGSESERKGERDDCDEQRGSERERDGQRGNKLERGQRSQTSGDKASCQTLKPPRSSSYRKLGLLRERDERARGGGRR</sequence>
<proteinExistence type="predicted"/>
<dbReference type="EMBL" id="JAAKFY010000021">
    <property type="protein sequence ID" value="KAF3840020.1"/>
    <property type="molecule type" value="Genomic_DNA"/>
</dbReference>
<evidence type="ECO:0000313" key="2">
    <source>
        <dbReference type="EMBL" id="KAF3840020.1"/>
    </source>
</evidence>
<reference evidence="2 3" key="1">
    <citation type="submission" date="2020-03" db="EMBL/GenBank/DDBJ databases">
        <title>Dissostichus mawsoni Genome sequencing and assembly.</title>
        <authorList>
            <person name="Park H."/>
        </authorList>
    </citation>
    <scope>NUCLEOTIDE SEQUENCE [LARGE SCALE GENOMIC DNA]</scope>
    <source>
        <strain evidence="2">DM0001</strain>
        <tissue evidence="2">Muscle</tissue>
    </source>
</reference>
<feature type="non-terminal residue" evidence="2">
    <location>
        <position position="107"/>
    </location>
</feature>
<name>A0A7J5XSE6_DISMA</name>
<evidence type="ECO:0000256" key="1">
    <source>
        <dbReference type="SAM" id="MobiDB-lite"/>
    </source>
</evidence>
<gene>
    <name evidence="2" type="ORF">F7725_018737</name>
</gene>
<feature type="region of interest" description="Disordered" evidence="1">
    <location>
        <begin position="21"/>
        <end position="107"/>
    </location>
</feature>
<accession>A0A7J5XSE6</accession>
<feature type="compositionally biased region" description="Basic and acidic residues" evidence="1">
    <location>
        <begin position="93"/>
        <end position="107"/>
    </location>
</feature>
<feature type="compositionally biased region" description="Polar residues" evidence="1">
    <location>
        <begin position="67"/>
        <end position="88"/>
    </location>
</feature>
<feature type="compositionally biased region" description="Basic and acidic residues" evidence="1">
    <location>
        <begin position="31"/>
        <end position="66"/>
    </location>
</feature>
<comment type="caution">
    <text evidence="2">The sequence shown here is derived from an EMBL/GenBank/DDBJ whole genome shotgun (WGS) entry which is preliminary data.</text>
</comment>
<keyword evidence="3" id="KW-1185">Reference proteome</keyword>
<feature type="compositionally biased region" description="Basic residues" evidence="1">
    <location>
        <begin position="21"/>
        <end position="30"/>
    </location>
</feature>
<dbReference type="AlphaFoldDB" id="A0A7J5XSE6"/>
<organism evidence="2 3">
    <name type="scientific">Dissostichus mawsoni</name>
    <name type="common">Antarctic cod</name>
    <dbReference type="NCBI Taxonomy" id="36200"/>
    <lineage>
        <taxon>Eukaryota</taxon>
        <taxon>Metazoa</taxon>
        <taxon>Chordata</taxon>
        <taxon>Craniata</taxon>
        <taxon>Vertebrata</taxon>
        <taxon>Euteleostomi</taxon>
        <taxon>Actinopterygii</taxon>
        <taxon>Neopterygii</taxon>
        <taxon>Teleostei</taxon>
        <taxon>Neoteleostei</taxon>
        <taxon>Acanthomorphata</taxon>
        <taxon>Eupercaria</taxon>
        <taxon>Perciformes</taxon>
        <taxon>Notothenioidei</taxon>
        <taxon>Nototheniidae</taxon>
        <taxon>Dissostichus</taxon>
    </lineage>
</organism>
<dbReference type="Proteomes" id="UP000518266">
    <property type="component" value="Unassembled WGS sequence"/>
</dbReference>